<reference evidence="3" key="1">
    <citation type="journal article" date="2023" name="Mol. Phylogenet. Evol.">
        <title>Genome-scale phylogeny and comparative genomics of the fungal order Sordariales.</title>
        <authorList>
            <person name="Hensen N."/>
            <person name="Bonometti L."/>
            <person name="Westerberg I."/>
            <person name="Brannstrom I.O."/>
            <person name="Guillou S."/>
            <person name="Cros-Aarteil S."/>
            <person name="Calhoun S."/>
            <person name="Haridas S."/>
            <person name="Kuo A."/>
            <person name="Mondo S."/>
            <person name="Pangilinan J."/>
            <person name="Riley R."/>
            <person name="LaButti K."/>
            <person name="Andreopoulos B."/>
            <person name="Lipzen A."/>
            <person name="Chen C."/>
            <person name="Yan M."/>
            <person name="Daum C."/>
            <person name="Ng V."/>
            <person name="Clum A."/>
            <person name="Steindorff A."/>
            <person name="Ohm R.A."/>
            <person name="Martin F."/>
            <person name="Silar P."/>
            <person name="Natvig D.O."/>
            <person name="Lalanne C."/>
            <person name="Gautier V."/>
            <person name="Ament-Velasquez S.L."/>
            <person name="Kruys A."/>
            <person name="Hutchinson M.I."/>
            <person name="Powell A.J."/>
            <person name="Barry K."/>
            <person name="Miller A.N."/>
            <person name="Grigoriev I.V."/>
            <person name="Debuchy R."/>
            <person name="Gladieux P."/>
            <person name="Hiltunen Thoren M."/>
            <person name="Johannesson H."/>
        </authorList>
    </citation>
    <scope>NUCLEOTIDE SEQUENCE</scope>
    <source>
        <strain evidence="3">PSN309</strain>
    </source>
</reference>
<protein>
    <submittedName>
        <fullName evidence="3">Transcriptional regulatory protein</fullName>
    </submittedName>
</protein>
<dbReference type="GO" id="GO:0008270">
    <property type="term" value="F:zinc ion binding"/>
    <property type="evidence" value="ECO:0007669"/>
    <property type="project" value="InterPro"/>
</dbReference>
<proteinExistence type="predicted"/>
<feature type="compositionally biased region" description="Low complexity" evidence="2">
    <location>
        <begin position="46"/>
        <end position="60"/>
    </location>
</feature>
<sequence>MQQCDEGKPTCQRCEKSKRECGGYRPEFELVHRDQTKSMVRRLRKGQQATAGAASSSEGQVVQERINSPSTVTQSIIFVLEEPETWRRRSSSPSPVLTVPLAQRASCYFASNFILVPAQATAPNGFMEYLIPLIETEPAGSPLRYAFNACAFALLGNRAKADNVDLGELSLKEHTLALGETHKALGKGSATNANSVLAAVLLLTLYENITAIKESRMLAWQTHIDGAVHIVKSRGRDELFKTQTGRLLFTAVRQFLVSRTLSSGAPLPFGTDWWFDTEDSNTLLAVAQRFAMRYSEMRAETTRLLKNFSRTPESDEQLRKLIKEIQGIDREIAKWLASLPEESRSRTLCWVWEEDVGLTKMGNYAEIEVFPGRVDVYPDFVSARGINLARVARLLLAVQSIRLIACLCSPMDYRMSPDYEISKRICEGSISEIIASVPYHLGWHVKHQKALDPGISGFACGDDGPFKALPAYFLIWALVCVKNHDITSEEQRAWVKGRLRVIADRVGVKYAQTLNDVELRLPSMMIAPDGMPGPDPFAGPGLPKRPVAMPPTPESLDRTPSPSPAPG</sequence>
<dbReference type="PANTHER" id="PTHR38791">
    <property type="entry name" value="ZN(II)2CYS6 TRANSCRIPTION FACTOR (EUROFUNG)-RELATED-RELATED"/>
    <property type="match status" value="1"/>
</dbReference>
<gene>
    <name evidence="3" type="ORF">QBC35DRAFT_230245</name>
</gene>
<keyword evidence="1" id="KW-0539">Nucleus</keyword>
<organism evidence="3 4">
    <name type="scientific">Podospora australis</name>
    <dbReference type="NCBI Taxonomy" id="1536484"/>
    <lineage>
        <taxon>Eukaryota</taxon>
        <taxon>Fungi</taxon>
        <taxon>Dikarya</taxon>
        <taxon>Ascomycota</taxon>
        <taxon>Pezizomycotina</taxon>
        <taxon>Sordariomycetes</taxon>
        <taxon>Sordariomycetidae</taxon>
        <taxon>Sordariales</taxon>
        <taxon>Podosporaceae</taxon>
        <taxon>Podospora</taxon>
    </lineage>
</organism>
<reference evidence="3" key="2">
    <citation type="submission" date="2023-05" db="EMBL/GenBank/DDBJ databases">
        <authorList>
            <consortium name="Lawrence Berkeley National Laboratory"/>
            <person name="Steindorff A."/>
            <person name="Hensen N."/>
            <person name="Bonometti L."/>
            <person name="Westerberg I."/>
            <person name="Brannstrom I.O."/>
            <person name="Guillou S."/>
            <person name="Cros-Aarteil S."/>
            <person name="Calhoun S."/>
            <person name="Haridas S."/>
            <person name="Kuo A."/>
            <person name="Mondo S."/>
            <person name="Pangilinan J."/>
            <person name="Riley R."/>
            <person name="Labutti K."/>
            <person name="Andreopoulos B."/>
            <person name="Lipzen A."/>
            <person name="Chen C."/>
            <person name="Yanf M."/>
            <person name="Daum C."/>
            <person name="Ng V."/>
            <person name="Clum A."/>
            <person name="Ohm R."/>
            <person name="Martin F."/>
            <person name="Silar P."/>
            <person name="Natvig D."/>
            <person name="Lalanne C."/>
            <person name="Gautier V."/>
            <person name="Ament-Velasquez S.L."/>
            <person name="Kruys A."/>
            <person name="Hutchinson M.I."/>
            <person name="Powell A.J."/>
            <person name="Barry K."/>
            <person name="Miller A.N."/>
            <person name="Grigoriev I.V."/>
            <person name="Debuchy R."/>
            <person name="Gladieux P."/>
            <person name="Thoren M.H."/>
            <person name="Johannesson H."/>
        </authorList>
    </citation>
    <scope>NUCLEOTIDE SEQUENCE</scope>
    <source>
        <strain evidence="3">PSN309</strain>
    </source>
</reference>
<dbReference type="InterPro" id="IPR021858">
    <property type="entry name" value="Fun_TF"/>
</dbReference>
<dbReference type="CDD" id="cd00067">
    <property type="entry name" value="GAL4"/>
    <property type="match status" value="1"/>
</dbReference>
<dbReference type="Proteomes" id="UP001302126">
    <property type="component" value="Unassembled WGS sequence"/>
</dbReference>
<dbReference type="Pfam" id="PF11951">
    <property type="entry name" value="Fungal_trans_2"/>
    <property type="match status" value="1"/>
</dbReference>
<dbReference type="InterPro" id="IPR001138">
    <property type="entry name" value="Zn2Cys6_DnaBD"/>
</dbReference>
<dbReference type="PANTHER" id="PTHR38791:SF13">
    <property type="entry name" value="ZN(2)-C6 FUNGAL-TYPE DOMAIN-CONTAINING PROTEIN"/>
    <property type="match status" value="1"/>
</dbReference>
<feature type="region of interest" description="Disordered" evidence="2">
    <location>
        <begin position="42"/>
        <end position="65"/>
    </location>
</feature>
<comment type="caution">
    <text evidence="3">The sequence shown here is derived from an EMBL/GenBank/DDBJ whole genome shotgun (WGS) entry which is preliminary data.</text>
</comment>
<name>A0AAN6WWS5_9PEZI</name>
<dbReference type="AlphaFoldDB" id="A0AAN6WWS5"/>
<feature type="region of interest" description="Disordered" evidence="2">
    <location>
        <begin position="530"/>
        <end position="567"/>
    </location>
</feature>
<accession>A0AAN6WWS5</accession>
<evidence type="ECO:0000313" key="3">
    <source>
        <dbReference type="EMBL" id="KAK4187572.1"/>
    </source>
</evidence>
<evidence type="ECO:0000313" key="4">
    <source>
        <dbReference type="Proteomes" id="UP001302126"/>
    </source>
</evidence>
<keyword evidence="4" id="KW-1185">Reference proteome</keyword>
<evidence type="ECO:0000256" key="2">
    <source>
        <dbReference type="SAM" id="MobiDB-lite"/>
    </source>
</evidence>
<evidence type="ECO:0000256" key="1">
    <source>
        <dbReference type="ARBA" id="ARBA00023242"/>
    </source>
</evidence>
<dbReference type="GO" id="GO:0000981">
    <property type="term" value="F:DNA-binding transcription factor activity, RNA polymerase II-specific"/>
    <property type="evidence" value="ECO:0007669"/>
    <property type="project" value="InterPro"/>
</dbReference>
<dbReference type="EMBL" id="MU864400">
    <property type="protein sequence ID" value="KAK4187572.1"/>
    <property type="molecule type" value="Genomic_DNA"/>
</dbReference>
<dbReference type="InterPro" id="IPR053175">
    <property type="entry name" value="DHMBA_Reg_Transcription_Factor"/>
</dbReference>